<evidence type="ECO:0000259" key="9">
    <source>
        <dbReference type="PROSITE" id="PS50011"/>
    </source>
</evidence>
<keyword evidence="2 8" id="KW-0723">Serine/threonine-protein kinase</keyword>
<feature type="non-terminal residue" evidence="10">
    <location>
        <position position="1"/>
    </location>
</feature>
<evidence type="ECO:0000256" key="8">
    <source>
        <dbReference type="RuleBase" id="RU000304"/>
    </source>
</evidence>
<dbReference type="Proteomes" id="UP000008983">
    <property type="component" value="Unassembled WGS sequence"/>
</dbReference>
<keyword evidence="11" id="KW-1185">Reference proteome</keyword>
<organism evidence="10 11">
    <name type="scientific">Ichthyophthirius multifiliis</name>
    <name type="common">White spot disease agent</name>
    <name type="synonym">Ich</name>
    <dbReference type="NCBI Taxonomy" id="5932"/>
    <lineage>
        <taxon>Eukaryota</taxon>
        <taxon>Sar</taxon>
        <taxon>Alveolata</taxon>
        <taxon>Ciliophora</taxon>
        <taxon>Intramacronucleata</taxon>
        <taxon>Oligohymenophorea</taxon>
        <taxon>Hymenostomatida</taxon>
        <taxon>Ophryoglenina</taxon>
        <taxon>Ichthyophthirius</taxon>
    </lineage>
</organism>
<dbReference type="Gene3D" id="1.10.510.10">
    <property type="entry name" value="Transferase(Phosphotransferase) domain 1"/>
    <property type="match status" value="1"/>
</dbReference>
<dbReference type="eggNOG" id="KOG0585">
    <property type="taxonomic scope" value="Eukaryota"/>
</dbReference>
<dbReference type="EC" id="2.7.11.17" evidence="10"/>
<proteinExistence type="inferred from homology"/>
<evidence type="ECO:0000256" key="6">
    <source>
        <dbReference type="ARBA" id="ARBA00022840"/>
    </source>
</evidence>
<evidence type="ECO:0000256" key="7">
    <source>
        <dbReference type="PROSITE-ProRule" id="PRU10141"/>
    </source>
</evidence>
<dbReference type="PANTHER" id="PTHR43895">
    <property type="entry name" value="CALCIUM/CALMODULIN-DEPENDENT PROTEIN KINASE KINASE-RELATED"/>
    <property type="match status" value="1"/>
</dbReference>
<reference evidence="10 11" key="1">
    <citation type="submission" date="2011-07" db="EMBL/GenBank/DDBJ databases">
        <authorList>
            <person name="Coyne R."/>
            <person name="Brami D."/>
            <person name="Johnson J."/>
            <person name="Hostetler J."/>
            <person name="Hannick L."/>
            <person name="Clark T."/>
            <person name="Cassidy-Hanley D."/>
            <person name="Inman J."/>
        </authorList>
    </citation>
    <scope>NUCLEOTIDE SEQUENCE [LARGE SCALE GENOMIC DNA]</scope>
    <source>
        <strain evidence="10 11">G5</strain>
    </source>
</reference>
<dbReference type="CDD" id="cd14008">
    <property type="entry name" value="STKc_LKB1_CaMKK"/>
    <property type="match status" value="1"/>
</dbReference>
<dbReference type="STRING" id="857967.G0R0V5"/>
<dbReference type="PROSITE" id="PS50011">
    <property type="entry name" value="PROTEIN_KINASE_DOM"/>
    <property type="match status" value="1"/>
</dbReference>
<dbReference type="RefSeq" id="XP_004030151.1">
    <property type="nucleotide sequence ID" value="XM_004030103.1"/>
</dbReference>
<dbReference type="SUPFAM" id="SSF56112">
    <property type="entry name" value="Protein kinase-like (PK-like)"/>
    <property type="match status" value="1"/>
</dbReference>
<dbReference type="OMA" id="MIRNKPK"/>
<dbReference type="PANTHER" id="PTHR43895:SF150">
    <property type="entry name" value="SERINE_THREONINE-PROTEIN KINASE STK11"/>
    <property type="match status" value="1"/>
</dbReference>
<keyword evidence="3 10" id="KW-0808">Transferase</keyword>
<dbReference type="InterPro" id="IPR000719">
    <property type="entry name" value="Prot_kinase_dom"/>
</dbReference>
<evidence type="ECO:0000256" key="5">
    <source>
        <dbReference type="ARBA" id="ARBA00022777"/>
    </source>
</evidence>
<evidence type="ECO:0000256" key="3">
    <source>
        <dbReference type="ARBA" id="ARBA00022679"/>
    </source>
</evidence>
<gene>
    <name evidence="10" type="ORF">IMG5_167090</name>
</gene>
<dbReference type="EMBL" id="GL984204">
    <property type="protein sequence ID" value="EGR28915.1"/>
    <property type="molecule type" value="Genomic_DNA"/>
</dbReference>
<keyword evidence="4 7" id="KW-0547">Nucleotide-binding</keyword>
<dbReference type="GO" id="GO:0004683">
    <property type="term" value="F:calcium/calmodulin-dependent protein kinase activity"/>
    <property type="evidence" value="ECO:0007669"/>
    <property type="project" value="UniProtKB-EC"/>
</dbReference>
<evidence type="ECO:0000256" key="1">
    <source>
        <dbReference type="ARBA" id="ARBA00011245"/>
    </source>
</evidence>
<name>G0R0V5_ICHMU</name>
<evidence type="ECO:0000256" key="2">
    <source>
        <dbReference type="ARBA" id="ARBA00022527"/>
    </source>
</evidence>
<dbReference type="InParanoid" id="G0R0V5"/>
<dbReference type="FunFam" id="3.30.200.20:FF:000042">
    <property type="entry name" value="Aurora kinase A"/>
    <property type="match status" value="1"/>
</dbReference>
<comment type="subunit">
    <text evidence="1">Monomer.</text>
</comment>
<protein>
    <submittedName>
        <fullName evidence="10">Protein kinase domain protein</fullName>
        <ecNumber evidence="10">2.7.11.17</ecNumber>
    </submittedName>
</protein>
<dbReference type="Gene3D" id="3.30.200.20">
    <property type="entry name" value="Phosphorylase Kinase, domain 1"/>
    <property type="match status" value="1"/>
</dbReference>
<dbReference type="GO" id="GO:0007165">
    <property type="term" value="P:signal transduction"/>
    <property type="evidence" value="ECO:0007669"/>
    <property type="project" value="TreeGrafter"/>
</dbReference>
<evidence type="ECO:0000313" key="11">
    <source>
        <dbReference type="Proteomes" id="UP000008983"/>
    </source>
</evidence>
<dbReference type="GeneID" id="14905004"/>
<evidence type="ECO:0000313" key="10">
    <source>
        <dbReference type="EMBL" id="EGR28915.1"/>
    </source>
</evidence>
<feature type="binding site" evidence="7">
    <location>
        <position position="54"/>
    </location>
    <ligand>
        <name>ATP</name>
        <dbReference type="ChEBI" id="CHEBI:30616"/>
    </ligand>
</feature>
<feature type="domain" description="Protein kinase" evidence="9">
    <location>
        <begin position="25"/>
        <end position="299"/>
    </location>
</feature>
<evidence type="ECO:0000256" key="4">
    <source>
        <dbReference type="ARBA" id="ARBA00022741"/>
    </source>
</evidence>
<keyword evidence="6 7" id="KW-0067">ATP-binding</keyword>
<dbReference type="InterPro" id="IPR008271">
    <property type="entry name" value="Ser/Thr_kinase_AS"/>
</dbReference>
<dbReference type="InterPro" id="IPR017441">
    <property type="entry name" value="Protein_kinase_ATP_BS"/>
</dbReference>
<dbReference type="InterPro" id="IPR011009">
    <property type="entry name" value="Kinase-like_dom_sf"/>
</dbReference>
<dbReference type="FunFam" id="1.10.510.10:FF:000571">
    <property type="entry name" value="Maternal embryonic leucine zipper kinase"/>
    <property type="match status" value="1"/>
</dbReference>
<dbReference type="SMART" id="SM00220">
    <property type="entry name" value="S_TKc"/>
    <property type="match status" value="1"/>
</dbReference>
<dbReference type="OrthoDB" id="68483at2759"/>
<dbReference type="AlphaFoldDB" id="G0R0V5"/>
<accession>G0R0V5</accession>
<comment type="similarity">
    <text evidence="8">Belongs to the protein kinase superfamily.</text>
</comment>
<dbReference type="GO" id="GO:0005524">
    <property type="term" value="F:ATP binding"/>
    <property type="evidence" value="ECO:0007669"/>
    <property type="project" value="UniProtKB-UniRule"/>
</dbReference>
<dbReference type="PROSITE" id="PS00107">
    <property type="entry name" value="PROTEIN_KINASE_ATP"/>
    <property type="match status" value="1"/>
</dbReference>
<dbReference type="Pfam" id="PF00069">
    <property type="entry name" value="Pkinase"/>
    <property type="match status" value="1"/>
</dbReference>
<keyword evidence="5 10" id="KW-0418">Kinase</keyword>
<dbReference type="PROSITE" id="PS00108">
    <property type="entry name" value="PROTEIN_KINASE_ST"/>
    <property type="match status" value="1"/>
</dbReference>
<sequence>QHSVLETSKLDKSINADGQKQINNYVVLNLLGKGSFGKVKMVLNTQNKQKFALKIINRNKLKRKMLDRNKSAYTLIEKEVAILKRMAHPNIAKLYEVIDDQDQEKIYLVIDLVKKGSLNSKNYWKNEKGKKYNENEKYFIPIDRVRKYFRDFVLGLDYLHNFANVIHRDIKPDNLLISENDELKIADFGVSSMFEGGDDKLSNDHGTKCYLAPEIWKGEDFKGRPTDIWAAGVTFYEIIVGERPFQGRKNEELKKNILESEVQYPQDMDENLKNMLKKCLIKNPDQRYTIENLMTDAWVTNNGVEKLDFIIQENKQLEVNENDIGNALTKQVKNRRVSIKAQLITHSNLQRLNVKHY</sequence>